<feature type="signal peptide" evidence="2">
    <location>
        <begin position="1"/>
        <end position="18"/>
    </location>
</feature>
<dbReference type="Proteomes" id="UP000193689">
    <property type="component" value="Unassembled WGS sequence"/>
</dbReference>
<accession>A0A1Y2E4L6</accession>
<dbReference type="InParanoid" id="A0A1Y2E4L6"/>
<reference evidence="3 4" key="1">
    <citation type="submission" date="2016-07" db="EMBL/GenBank/DDBJ databases">
        <title>Pervasive Adenine N6-methylation of Active Genes in Fungi.</title>
        <authorList>
            <consortium name="DOE Joint Genome Institute"/>
            <person name="Mondo S.J."/>
            <person name="Dannebaum R.O."/>
            <person name="Kuo R.C."/>
            <person name="Labutti K."/>
            <person name="Haridas S."/>
            <person name="Kuo A."/>
            <person name="Salamov A."/>
            <person name="Ahrendt S.R."/>
            <person name="Lipzen A."/>
            <person name="Sullivan W."/>
            <person name="Andreopoulos W.B."/>
            <person name="Clum A."/>
            <person name="Lindquist E."/>
            <person name="Daum C."/>
            <person name="Ramamoorthy G.K."/>
            <person name="Gryganskyi A."/>
            <person name="Culley D."/>
            <person name="Magnuson J.K."/>
            <person name="James T.Y."/>
            <person name="O'Malley M.A."/>
            <person name="Stajich J.E."/>
            <person name="Spatafora J.W."/>
            <person name="Visel A."/>
            <person name="Grigoriev I.V."/>
        </authorList>
    </citation>
    <scope>NUCLEOTIDE SEQUENCE [LARGE SCALE GENOMIC DNA]</scope>
    <source>
        <strain evidence="3 4">CBS 129021</strain>
    </source>
</reference>
<evidence type="ECO:0000313" key="3">
    <source>
        <dbReference type="EMBL" id="ORY66459.1"/>
    </source>
</evidence>
<proteinExistence type="predicted"/>
<evidence type="ECO:0000313" key="4">
    <source>
        <dbReference type="Proteomes" id="UP000193689"/>
    </source>
</evidence>
<evidence type="ECO:0000256" key="2">
    <source>
        <dbReference type="SAM" id="SignalP"/>
    </source>
</evidence>
<organism evidence="3 4">
    <name type="scientific">Pseudomassariella vexata</name>
    <dbReference type="NCBI Taxonomy" id="1141098"/>
    <lineage>
        <taxon>Eukaryota</taxon>
        <taxon>Fungi</taxon>
        <taxon>Dikarya</taxon>
        <taxon>Ascomycota</taxon>
        <taxon>Pezizomycotina</taxon>
        <taxon>Sordariomycetes</taxon>
        <taxon>Xylariomycetidae</taxon>
        <taxon>Amphisphaeriales</taxon>
        <taxon>Pseudomassariaceae</taxon>
        <taxon>Pseudomassariella</taxon>
    </lineage>
</organism>
<sequence length="163" mass="18029">MATSVSFHLLLLSFRLRHKQVPFDGPPPFSASLQSSVLPAFLDLIQPRTVATGHAQGRSYFFFVVSKPFAASFELYGQASRFGSNRPRDKLPSPGKSSGEPISSKVGKVAKGIKGKVTRNLKLIVITFDPRQCLPGQDNAVGCVPYLRFPPWNRQVRFVKSRP</sequence>
<keyword evidence="4" id="KW-1185">Reference proteome</keyword>
<dbReference type="AlphaFoldDB" id="A0A1Y2E4L6"/>
<dbReference type="RefSeq" id="XP_040717423.1">
    <property type="nucleotide sequence ID" value="XM_040860030.1"/>
</dbReference>
<feature type="non-terminal residue" evidence="3">
    <location>
        <position position="163"/>
    </location>
</feature>
<gene>
    <name evidence="3" type="ORF">BCR38DRAFT_430315</name>
</gene>
<evidence type="ECO:0000256" key="1">
    <source>
        <dbReference type="SAM" id="MobiDB-lite"/>
    </source>
</evidence>
<feature type="region of interest" description="Disordered" evidence="1">
    <location>
        <begin position="83"/>
        <end position="104"/>
    </location>
</feature>
<dbReference type="GeneID" id="63776242"/>
<dbReference type="EMBL" id="MCFJ01000005">
    <property type="protein sequence ID" value="ORY66459.1"/>
    <property type="molecule type" value="Genomic_DNA"/>
</dbReference>
<name>A0A1Y2E4L6_9PEZI</name>
<keyword evidence="2" id="KW-0732">Signal</keyword>
<protein>
    <submittedName>
        <fullName evidence="3">Uncharacterized protein</fullName>
    </submittedName>
</protein>
<comment type="caution">
    <text evidence="3">The sequence shown here is derived from an EMBL/GenBank/DDBJ whole genome shotgun (WGS) entry which is preliminary data.</text>
</comment>
<feature type="chain" id="PRO_5012914805" evidence="2">
    <location>
        <begin position="19"/>
        <end position="163"/>
    </location>
</feature>